<protein>
    <submittedName>
        <fullName evidence="2">Uncharacterized protein</fullName>
    </submittedName>
</protein>
<organism evidence="2 3">
    <name type="scientific">Aspergillus niger ATCC 13496</name>
    <dbReference type="NCBI Taxonomy" id="1353008"/>
    <lineage>
        <taxon>Eukaryota</taxon>
        <taxon>Fungi</taxon>
        <taxon>Dikarya</taxon>
        <taxon>Ascomycota</taxon>
        <taxon>Pezizomycotina</taxon>
        <taxon>Eurotiomycetes</taxon>
        <taxon>Eurotiomycetidae</taxon>
        <taxon>Eurotiales</taxon>
        <taxon>Aspergillaceae</taxon>
        <taxon>Aspergillus</taxon>
        <taxon>Aspergillus subgen. Circumdati</taxon>
    </lineage>
</organism>
<feature type="transmembrane region" description="Helical" evidence="1">
    <location>
        <begin position="117"/>
        <end position="137"/>
    </location>
</feature>
<evidence type="ECO:0000256" key="1">
    <source>
        <dbReference type="SAM" id="Phobius"/>
    </source>
</evidence>
<gene>
    <name evidence="2" type="ORF">M747DRAFT_44620</name>
</gene>
<keyword evidence="1" id="KW-1133">Transmembrane helix</keyword>
<reference evidence="2 3" key="1">
    <citation type="submission" date="2018-07" db="EMBL/GenBank/DDBJ databases">
        <title>Section-level genome sequencing of Aspergillus section Nigri to investigate inter- and intra-species variation.</title>
        <authorList>
            <consortium name="DOE Joint Genome Institute"/>
            <person name="Vesth T.C."/>
            <person name="Nybo J.L."/>
            <person name="Theobald S."/>
            <person name="Frisvad J.C."/>
            <person name="Larsen T.O."/>
            <person name="Nielsen K.F."/>
            <person name="Hoof J.B."/>
            <person name="Brandl J."/>
            <person name="Salamov A."/>
            <person name="Riley R."/>
            <person name="Gladden J.M."/>
            <person name="Phatale P."/>
            <person name="Nielsen M.T."/>
            <person name="Lyhne E.K."/>
            <person name="Kogle M.E."/>
            <person name="Strasser K."/>
            <person name="McDonnell E."/>
            <person name="Barry K."/>
            <person name="Clum A."/>
            <person name="Chen C."/>
            <person name="Nolan M."/>
            <person name="Sandor L."/>
            <person name="Kuo A."/>
            <person name="Lipzen A."/>
            <person name="Hainaut M."/>
            <person name="Drula E."/>
            <person name="Tsang A."/>
            <person name="Magnuson J.K."/>
            <person name="Henrissat B."/>
            <person name="Wiebenga A."/>
            <person name="Simmons B.A."/>
            <person name="Makela M.R."/>
            <person name="De vries R.P."/>
            <person name="Grigoriev I.V."/>
            <person name="Mortensen U.H."/>
            <person name="Baker S.E."/>
            <person name="Andersen M.R."/>
        </authorList>
    </citation>
    <scope>NUCLEOTIDE SEQUENCE [LARGE SCALE GENOMIC DNA]</scope>
    <source>
        <strain evidence="2 3">ATCC 13496</strain>
    </source>
</reference>
<evidence type="ECO:0000313" key="3">
    <source>
        <dbReference type="Proteomes" id="UP000253845"/>
    </source>
</evidence>
<dbReference type="AlphaFoldDB" id="A0A370BZX0"/>
<dbReference type="EMBL" id="KZ851916">
    <property type="protein sequence ID" value="RDH19968.1"/>
    <property type="molecule type" value="Genomic_DNA"/>
</dbReference>
<accession>A0A370BZX0</accession>
<sequence>MLDAAGVCPSLTAILNAYSIYCCLIAICEWMDDLETISRYGVGRGKCSSLSWRVLLSWRALVVGVNLQVSTIGGPSSRWLLPLFPFALTRDRLFWLLPLWSTPPLPQRLSLVGNAIYSRFCSSPIFLFFLVVPLFTLSGSTNRQLLSA</sequence>
<name>A0A370BZX0_ASPNG</name>
<dbReference type="Proteomes" id="UP000253845">
    <property type="component" value="Unassembled WGS sequence"/>
</dbReference>
<keyword evidence="1" id="KW-0472">Membrane</keyword>
<evidence type="ECO:0000313" key="2">
    <source>
        <dbReference type="EMBL" id="RDH19968.1"/>
    </source>
</evidence>
<keyword evidence="1" id="KW-0812">Transmembrane</keyword>
<proteinExistence type="predicted"/>
<dbReference type="VEuPathDB" id="FungiDB:M747DRAFT_44620"/>